<evidence type="ECO:0000256" key="1">
    <source>
        <dbReference type="SAM" id="SignalP"/>
    </source>
</evidence>
<evidence type="ECO:0000313" key="3">
    <source>
        <dbReference type="EMBL" id="KIZ01462.1"/>
    </source>
</evidence>
<protein>
    <recommendedName>
        <fullName evidence="2">Agd3 CBM87 domain-containing protein</fullName>
    </recommendedName>
</protein>
<dbReference type="Proteomes" id="UP000054498">
    <property type="component" value="Unassembled WGS sequence"/>
</dbReference>
<name>A0A0D2MLL7_9CHLO</name>
<keyword evidence="1" id="KW-0732">Signal</keyword>
<dbReference type="OrthoDB" id="543038at2759"/>
<evidence type="ECO:0000313" key="4">
    <source>
        <dbReference type="Proteomes" id="UP000054498"/>
    </source>
</evidence>
<feature type="chain" id="PRO_5002264912" description="Agd3 CBM87 domain-containing protein" evidence="1">
    <location>
        <begin position="23"/>
        <end position="281"/>
    </location>
</feature>
<gene>
    <name evidence="3" type="ORF">MNEG_6500</name>
</gene>
<feature type="domain" description="Agd3 CBM87" evidence="2">
    <location>
        <begin position="25"/>
        <end position="249"/>
    </location>
</feature>
<dbReference type="GeneID" id="25739376"/>
<organism evidence="3 4">
    <name type="scientific">Monoraphidium neglectum</name>
    <dbReference type="NCBI Taxonomy" id="145388"/>
    <lineage>
        <taxon>Eukaryota</taxon>
        <taxon>Viridiplantae</taxon>
        <taxon>Chlorophyta</taxon>
        <taxon>core chlorophytes</taxon>
        <taxon>Chlorophyceae</taxon>
        <taxon>CS clade</taxon>
        <taxon>Sphaeropleales</taxon>
        <taxon>Selenastraceae</taxon>
        <taxon>Monoraphidium</taxon>
    </lineage>
</organism>
<dbReference type="InterPro" id="IPR056827">
    <property type="entry name" value="CBM87_Agd3"/>
</dbReference>
<accession>A0A0D2MLL7</accession>
<dbReference type="Pfam" id="PF25116">
    <property type="entry name" value="CBM87_Agd3"/>
    <property type="match status" value="1"/>
</dbReference>
<dbReference type="EMBL" id="KK101279">
    <property type="protein sequence ID" value="KIZ01462.1"/>
    <property type="molecule type" value="Genomic_DNA"/>
</dbReference>
<evidence type="ECO:0000259" key="2">
    <source>
        <dbReference type="Pfam" id="PF25116"/>
    </source>
</evidence>
<dbReference type="KEGG" id="mng:MNEG_6500"/>
<sequence length="281" mass="29707">MAFKTSLYLLLALLLAVGAAHAMVVQLEVLVLTAPGFAGTDFITKVMRGYGAPFTVVPVSPGSSLNLTELLWAPDGSARFAGYVMYPNLEATGYLTRAQVEVLWNFQRKTGARSVKFGAWPTNVGLDPDTLSCSSKDIPMTFTADAPIGVSRVNPAARLTSGGLWRCPGKAVPLSTCSMWASDFAGTGLHPPCTPKPILQFEPQQLGAAPQVAGALVKYQDGRESLAFVFDCSSFSASCMLLGHVSLGWMLQGLVPGERQALLSVQLGKALRGVAGVGDLR</sequence>
<keyword evidence="4" id="KW-1185">Reference proteome</keyword>
<feature type="signal peptide" evidence="1">
    <location>
        <begin position="1"/>
        <end position="22"/>
    </location>
</feature>
<proteinExistence type="predicted"/>
<dbReference type="RefSeq" id="XP_013900481.1">
    <property type="nucleotide sequence ID" value="XM_014045027.1"/>
</dbReference>
<reference evidence="3 4" key="1">
    <citation type="journal article" date="2013" name="BMC Genomics">
        <title>Reconstruction of the lipid metabolism for the microalga Monoraphidium neglectum from its genome sequence reveals characteristics suitable for biofuel production.</title>
        <authorList>
            <person name="Bogen C."/>
            <person name="Al-Dilaimi A."/>
            <person name="Albersmeier A."/>
            <person name="Wichmann J."/>
            <person name="Grundmann M."/>
            <person name="Rupp O."/>
            <person name="Lauersen K.J."/>
            <person name="Blifernez-Klassen O."/>
            <person name="Kalinowski J."/>
            <person name="Goesmann A."/>
            <person name="Mussgnug J.H."/>
            <person name="Kruse O."/>
        </authorList>
    </citation>
    <scope>NUCLEOTIDE SEQUENCE [LARGE SCALE GENOMIC DNA]</scope>
    <source>
        <strain evidence="3 4">SAG 48.87</strain>
    </source>
</reference>
<dbReference type="AlphaFoldDB" id="A0A0D2MLL7"/>